<comment type="caution">
    <text evidence="3">The sequence shown here is derived from an EMBL/GenBank/DDBJ whole genome shotgun (WGS) entry which is preliminary data.</text>
</comment>
<proteinExistence type="predicted"/>
<protein>
    <submittedName>
        <fullName evidence="3">Uncharacterized protein</fullName>
    </submittedName>
</protein>
<keyword evidence="1" id="KW-0175">Coiled coil</keyword>
<evidence type="ECO:0000256" key="2">
    <source>
        <dbReference type="SAM" id="MobiDB-lite"/>
    </source>
</evidence>
<dbReference type="Proteomes" id="UP000717585">
    <property type="component" value="Unassembled WGS sequence"/>
</dbReference>
<feature type="coiled-coil region" evidence="1">
    <location>
        <begin position="58"/>
        <end position="131"/>
    </location>
</feature>
<feature type="region of interest" description="Disordered" evidence="2">
    <location>
        <begin position="1"/>
        <end position="28"/>
    </location>
</feature>
<feature type="compositionally biased region" description="Basic residues" evidence="2">
    <location>
        <begin position="9"/>
        <end position="20"/>
    </location>
</feature>
<name>A0A8J6E2F4_9EUKA</name>
<evidence type="ECO:0000256" key="1">
    <source>
        <dbReference type="SAM" id="Coils"/>
    </source>
</evidence>
<dbReference type="EMBL" id="JAHDYR010000001">
    <property type="protein sequence ID" value="KAG9397569.1"/>
    <property type="molecule type" value="Genomic_DNA"/>
</dbReference>
<evidence type="ECO:0000313" key="4">
    <source>
        <dbReference type="Proteomes" id="UP000717585"/>
    </source>
</evidence>
<sequence>MGLSTKSGAIKKRKSTRKTKTPIDRERKMKEIDISEVLERARAQLQAVSDMMANDGNTGEIEEELRELAADKAALASELQMSNKELKAIEKEIRAAQAETSDLEKANKAHVKQEREQEAKLQLSLDQVDAKARILTELITGHSMEGQAQDTGPMALRLEYEGDSGTMAITPGKDGAVLLQIESDTVELPEEVEVQAGSMRSVFAYVASVMTGSAEEGAVGSDDGVDP</sequence>
<accession>A0A8J6E2F4</accession>
<gene>
    <name evidence="3" type="ORF">J8273_0699</name>
</gene>
<organism evidence="3 4">
    <name type="scientific">Carpediemonas membranifera</name>
    <dbReference type="NCBI Taxonomy" id="201153"/>
    <lineage>
        <taxon>Eukaryota</taxon>
        <taxon>Metamonada</taxon>
        <taxon>Carpediemonas-like organisms</taxon>
        <taxon>Carpediemonas</taxon>
    </lineage>
</organism>
<reference evidence="3" key="1">
    <citation type="submission" date="2021-05" db="EMBL/GenBank/DDBJ databases">
        <title>A free-living protist that lacks canonical eukaryotic 1 DNA replication and segregation systems.</title>
        <authorList>
            <person name="Salas-Leiva D.E."/>
            <person name="Tromer E.C."/>
            <person name="Curtis B.A."/>
            <person name="Jerlstrom-Hultqvist J."/>
            <person name="Kolisko M."/>
            <person name="Yi Z."/>
            <person name="Salas-Leiva J.S."/>
            <person name="Gallot-Lavallee L."/>
            <person name="Kops G.J.P.L."/>
            <person name="Archibald J.M."/>
            <person name="Simpson A.G.B."/>
            <person name="Roger A.J."/>
        </authorList>
    </citation>
    <scope>NUCLEOTIDE SEQUENCE</scope>
    <source>
        <strain evidence="3">BICM</strain>
    </source>
</reference>
<evidence type="ECO:0000313" key="3">
    <source>
        <dbReference type="EMBL" id="KAG9397569.1"/>
    </source>
</evidence>
<dbReference type="AlphaFoldDB" id="A0A8J6E2F4"/>
<keyword evidence="4" id="KW-1185">Reference proteome</keyword>